<protein>
    <submittedName>
        <fullName evidence="3">Ubiquinone-binding protein</fullName>
    </submittedName>
</protein>
<gene>
    <name evidence="3" type="ORF">A4S15_06005</name>
</gene>
<evidence type="ECO:0000256" key="1">
    <source>
        <dbReference type="ARBA" id="ARBA00008918"/>
    </source>
</evidence>
<evidence type="ECO:0000259" key="2">
    <source>
        <dbReference type="Pfam" id="PF03364"/>
    </source>
</evidence>
<dbReference type="InterPro" id="IPR005031">
    <property type="entry name" value="COQ10_START"/>
</dbReference>
<dbReference type="EMBL" id="LWDL01000011">
    <property type="protein sequence ID" value="OQW52947.1"/>
    <property type="molecule type" value="Genomic_DNA"/>
</dbReference>
<dbReference type="PANTHER" id="PTHR12901:SF10">
    <property type="entry name" value="COENZYME Q-BINDING PROTEIN COQ10, MITOCHONDRIAL"/>
    <property type="match status" value="1"/>
</dbReference>
<name>A0A1W9I043_9HYPH</name>
<feature type="domain" description="Coenzyme Q-binding protein COQ10 START" evidence="2">
    <location>
        <begin position="10"/>
        <end position="141"/>
    </location>
</feature>
<proteinExistence type="inferred from homology"/>
<dbReference type="SUPFAM" id="SSF55961">
    <property type="entry name" value="Bet v1-like"/>
    <property type="match status" value="1"/>
</dbReference>
<evidence type="ECO:0000313" key="3">
    <source>
        <dbReference type="EMBL" id="OQW52947.1"/>
    </source>
</evidence>
<dbReference type="GO" id="GO:0045333">
    <property type="term" value="P:cellular respiration"/>
    <property type="evidence" value="ECO:0007669"/>
    <property type="project" value="InterPro"/>
</dbReference>
<dbReference type="CDD" id="cd07813">
    <property type="entry name" value="COQ10p_like"/>
    <property type="match status" value="1"/>
</dbReference>
<keyword evidence="3" id="KW-0830">Ubiquinone</keyword>
<accession>A0A1W9I043</accession>
<organism evidence="3 4">
    <name type="scientific">Candidatus Raskinella chloraquaticus</name>
    <dbReference type="NCBI Taxonomy" id="1951219"/>
    <lineage>
        <taxon>Bacteria</taxon>
        <taxon>Pseudomonadati</taxon>
        <taxon>Pseudomonadota</taxon>
        <taxon>Alphaproteobacteria</taxon>
        <taxon>Hyphomicrobiales</taxon>
        <taxon>Phreatobacteraceae</taxon>
        <taxon>Candidatus Raskinella</taxon>
    </lineage>
</organism>
<comment type="similarity">
    <text evidence="1">Belongs to the ribosome association toxin RatA family.</text>
</comment>
<dbReference type="GO" id="GO:0048039">
    <property type="term" value="F:ubiquinone binding"/>
    <property type="evidence" value="ECO:0007669"/>
    <property type="project" value="InterPro"/>
</dbReference>
<dbReference type="PANTHER" id="PTHR12901">
    <property type="entry name" value="SPERM PROTEIN HOMOLOG"/>
    <property type="match status" value="1"/>
</dbReference>
<dbReference type="AlphaFoldDB" id="A0A1W9I043"/>
<dbReference type="RefSeq" id="WP_376801050.1">
    <property type="nucleotide sequence ID" value="NZ_DBNB01000039.1"/>
</dbReference>
<evidence type="ECO:0000313" key="4">
    <source>
        <dbReference type="Proteomes" id="UP000192872"/>
    </source>
</evidence>
<dbReference type="Gene3D" id="3.30.530.20">
    <property type="match status" value="1"/>
</dbReference>
<dbReference type="InterPro" id="IPR023393">
    <property type="entry name" value="START-like_dom_sf"/>
</dbReference>
<dbReference type="InterPro" id="IPR044996">
    <property type="entry name" value="COQ10-like"/>
</dbReference>
<comment type="caution">
    <text evidence="3">The sequence shown here is derived from an EMBL/GenBank/DDBJ whole genome shotgun (WGS) entry which is preliminary data.</text>
</comment>
<reference evidence="3 4" key="1">
    <citation type="journal article" date="2017" name="Water Res.">
        <title>Comammox in drinking water systems.</title>
        <authorList>
            <person name="Wang Y."/>
            <person name="Ma L."/>
            <person name="Mao Y."/>
            <person name="Jiang X."/>
            <person name="Xia Y."/>
            <person name="Yu K."/>
            <person name="Li B."/>
            <person name="Zhang T."/>
        </authorList>
    </citation>
    <scope>NUCLEOTIDE SEQUENCE [LARGE SCALE GENOMIC DNA]</scope>
    <source>
        <strain evidence="3">SG_bin8</strain>
    </source>
</reference>
<dbReference type="Proteomes" id="UP000192872">
    <property type="component" value="Unassembled WGS sequence"/>
</dbReference>
<dbReference type="STRING" id="1827387.A4S15_06005"/>
<dbReference type="Pfam" id="PF03364">
    <property type="entry name" value="Polyketide_cyc"/>
    <property type="match status" value="1"/>
</dbReference>
<sequence>MPEITSQRRVNYTPEQMFDLVADIESYPHFVPLCEKLVIRSRRKREDGSELVTAAMTIGYKLFRETFTSRVALDRSQLTIIVTYVDGPLQSLENCWSFGADGPQGCLVDFKLSYELRSRTLAMVMGSVFDRVFGRFAEAFEKRADTVYGARKIAG</sequence>